<evidence type="ECO:0000313" key="1">
    <source>
        <dbReference type="EMBL" id="OMG84507.1"/>
    </source>
</evidence>
<evidence type="ECO:0000313" key="2">
    <source>
        <dbReference type="Proteomes" id="UP000187251"/>
    </source>
</evidence>
<comment type="caution">
    <text evidence="1">The sequence shown here is derived from an EMBL/GenBank/DDBJ whole genome shotgun (WGS) entry which is preliminary data.</text>
</comment>
<name>A0A1R1JRH4_ALCXX</name>
<accession>A0A1R1JRH4</accession>
<sequence length="76" mass="8374">MVVVYDAHARALTVVTAAPAQFAYAARAFHDVSGFWIPGQIVDKVLAFLRSQKLVGQADIRGQFDKAVHDFAWILS</sequence>
<dbReference type="Proteomes" id="UP000187251">
    <property type="component" value="Unassembled WGS sequence"/>
</dbReference>
<organism evidence="1 2">
    <name type="scientific">Alcaligenes xylosoxydans xylosoxydans</name>
    <name type="common">Achromobacter xylosoxidans</name>
    <dbReference type="NCBI Taxonomy" id="85698"/>
    <lineage>
        <taxon>Bacteria</taxon>
        <taxon>Pseudomonadati</taxon>
        <taxon>Pseudomonadota</taxon>
        <taxon>Betaproteobacteria</taxon>
        <taxon>Burkholderiales</taxon>
        <taxon>Alcaligenaceae</taxon>
        <taxon>Achromobacter</taxon>
    </lineage>
</organism>
<protein>
    <submittedName>
        <fullName evidence="1">Uncharacterized protein</fullName>
    </submittedName>
</protein>
<reference evidence="1 2" key="1">
    <citation type="submission" date="2016-09" db="EMBL/GenBank/DDBJ databases">
        <title>Phylogenomics of Achromobacter.</title>
        <authorList>
            <person name="Jeukens J."/>
            <person name="Freschi L."/>
            <person name="Vincent A.T."/>
            <person name="Emond-Rheault J.-G."/>
            <person name="Kukavica-Ibrulj I."/>
            <person name="Charette S.J."/>
            <person name="Levesque R.C."/>
        </authorList>
    </citation>
    <scope>NUCLEOTIDE SEQUENCE [LARGE SCALE GENOMIC DNA]</scope>
    <source>
        <strain evidence="1 2">AUS488</strain>
    </source>
</reference>
<dbReference type="EMBL" id="MJMN01000019">
    <property type="protein sequence ID" value="OMG84507.1"/>
    <property type="molecule type" value="Genomic_DNA"/>
</dbReference>
<gene>
    <name evidence="1" type="ORF">BIZ92_28765</name>
</gene>
<dbReference type="AlphaFoldDB" id="A0A1R1JRH4"/>
<proteinExistence type="predicted"/>